<reference evidence="3" key="1">
    <citation type="submission" date="2022-01" db="EMBL/GenBank/DDBJ databases">
        <title>Novel bile acid biosynthetic pathways are enriched in the microbiome of centenarians.</title>
        <authorList>
            <person name="Sato Y."/>
            <person name="Atarashi K."/>
            <person name="Plichta R.D."/>
            <person name="Arai Y."/>
            <person name="Sasajima S."/>
            <person name="Kearney M.S."/>
            <person name="Suda W."/>
            <person name="Takeshita K."/>
            <person name="Sasaki T."/>
            <person name="Okamoto S."/>
            <person name="Skelly N.A."/>
            <person name="Okamura Y."/>
            <person name="Vlamakis H."/>
            <person name="Li Y."/>
            <person name="Tanoue T."/>
            <person name="Takei H."/>
            <person name="Nittono H."/>
            <person name="Narushima S."/>
            <person name="Irie J."/>
            <person name="Itoh H."/>
            <person name="Moriya K."/>
            <person name="Sugiura Y."/>
            <person name="Suematsu M."/>
            <person name="Moritoki N."/>
            <person name="Shibata S."/>
            <person name="Littman R.D."/>
            <person name="Fischbach A.M."/>
            <person name="Uwamino Y."/>
            <person name="Inoue T."/>
            <person name="Honda A."/>
            <person name="Hattori M."/>
            <person name="Murai T."/>
            <person name="Xavier J.R."/>
            <person name="Hirose N."/>
            <person name="Honda K."/>
        </authorList>
    </citation>
    <scope>NUCLEOTIDE SEQUENCE</scope>
    <source>
        <strain evidence="3">CE91-St55</strain>
    </source>
</reference>
<comment type="caution">
    <text evidence="3">The sequence shown here is derived from an EMBL/GenBank/DDBJ whole genome shotgun (WGS) entry which is preliminary data.</text>
</comment>
<dbReference type="InterPro" id="IPR050300">
    <property type="entry name" value="GDXG_lipolytic_enzyme"/>
</dbReference>
<sequence>MNGMAEEIRVQFGEMDRKRDEGLTTPSDILRFNDISYGSDFVWNKLDVYYKKGTSENLPVIVSVHGGGWVYGDKDVYQYYTMHLAQMGFTVVNFSYRLAPEHLYPAALEDVNSVFLWMERQAEQYRIDLQRVFIVGDSAGAQIASQYLAILTNEAYAELFGFSLPRKLRVRAAALNCGVYDVRKYVNETKNAPIKQYLPEEEQNAFHTADTIQAFTDRFPPAFIMTSHYDFLKQWAEPFYQLLRSKGVPCEYHLYGAPEKKEIGHVFHLNIRTEEARLCNTEECRFFRKFL</sequence>
<dbReference type="InterPro" id="IPR029058">
    <property type="entry name" value="AB_hydrolase_fold"/>
</dbReference>
<organism evidence="3 4">
    <name type="scientific">Hungatella hathewayi</name>
    <dbReference type="NCBI Taxonomy" id="154046"/>
    <lineage>
        <taxon>Bacteria</taxon>
        <taxon>Bacillati</taxon>
        <taxon>Bacillota</taxon>
        <taxon>Clostridia</taxon>
        <taxon>Lachnospirales</taxon>
        <taxon>Lachnospiraceae</taxon>
        <taxon>Hungatella</taxon>
    </lineage>
</organism>
<feature type="domain" description="Alpha/beta hydrolase fold-3" evidence="2">
    <location>
        <begin position="61"/>
        <end position="256"/>
    </location>
</feature>
<evidence type="ECO:0000259" key="2">
    <source>
        <dbReference type="Pfam" id="PF07859"/>
    </source>
</evidence>
<dbReference type="SUPFAM" id="SSF53474">
    <property type="entry name" value="alpha/beta-Hydrolases"/>
    <property type="match status" value="1"/>
</dbReference>
<dbReference type="EMBL" id="BQNJ01000001">
    <property type="protein sequence ID" value="GKH00462.1"/>
    <property type="molecule type" value="Genomic_DNA"/>
</dbReference>
<dbReference type="PANTHER" id="PTHR48081">
    <property type="entry name" value="AB HYDROLASE SUPERFAMILY PROTEIN C4A8.06C"/>
    <property type="match status" value="1"/>
</dbReference>
<proteinExistence type="predicted"/>
<keyword evidence="1" id="KW-0378">Hydrolase</keyword>
<dbReference type="Gene3D" id="3.40.50.1820">
    <property type="entry name" value="alpha/beta hydrolase"/>
    <property type="match status" value="1"/>
</dbReference>
<evidence type="ECO:0000313" key="3">
    <source>
        <dbReference type="EMBL" id="GKH00462.1"/>
    </source>
</evidence>
<evidence type="ECO:0000256" key="1">
    <source>
        <dbReference type="ARBA" id="ARBA00022801"/>
    </source>
</evidence>
<dbReference type="InterPro" id="IPR013094">
    <property type="entry name" value="AB_hydrolase_3"/>
</dbReference>
<dbReference type="GO" id="GO:0016787">
    <property type="term" value="F:hydrolase activity"/>
    <property type="evidence" value="ECO:0007669"/>
    <property type="project" value="UniProtKB-KW"/>
</dbReference>
<protein>
    <submittedName>
        <fullName evidence="3">Lipase</fullName>
    </submittedName>
</protein>
<accession>A0AA37JGF6</accession>
<evidence type="ECO:0000313" key="4">
    <source>
        <dbReference type="Proteomes" id="UP001055091"/>
    </source>
</evidence>
<name>A0AA37JGF6_9FIRM</name>
<gene>
    <name evidence="3" type="primary">lipA_1</name>
    <name evidence="3" type="ORF">CE91St55_24430</name>
</gene>
<dbReference type="AlphaFoldDB" id="A0AA37JGF6"/>
<dbReference type="Pfam" id="PF07859">
    <property type="entry name" value="Abhydrolase_3"/>
    <property type="match status" value="1"/>
</dbReference>
<dbReference type="RefSeq" id="WP_243282278.1">
    <property type="nucleotide sequence ID" value="NZ_BQNJ01000001.1"/>
</dbReference>
<dbReference type="Proteomes" id="UP001055091">
    <property type="component" value="Unassembled WGS sequence"/>
</dbReference>